<evidence type="ECO:0000256" key="2">
    <source>
        <dbReference type="ARBA" id="ARBA00009514"/>
    </source>
</evidence>
<reference evidence="6" key="1">
    <citation type="submission" date="2025-08" db="UniProtKB">
        <authorList>
            <consortium name="RefSeq"/>
        </authorList>
    </citation>
    <scope>IDENTIFICATION</scope>
</reference>
<dbReference type="PANTHER" id="PTHR33469">
    <property type="entry name" value="PROTEIN ELF4-LIKE 4"/>
    <property type="match status" value="1"/>
</dbReference>
<dbReference type="GO" id="GO:0005634">
    <property type="term" value="C:nucleus"/>
    <property type="evidence" value="ECO:0000318"/>
    <property type="project" value="GO_Central"/>
</dbReference>
<dbReference type="GO" id="GO:0048511">
    <property type="term" value="P:rhythmic process"/>
    <property type="evidence" value="ECO:0007669"/>
    <property type="project" value="UniProtKB-KW"/>
</dbReference>
<comment type="subcellular location">
    <subcellularLocation>
        <location evidence="1">Nucleus</location>
    </subcellularLocation>
</comment>
<feature type="domain" description="Protein EARLY FLOWERING 4" evidence="5">
    <location>
        <begin position="38"/>
        <end position="113"/>
    </location>
</feature>
<evidence type="ECO:0000313" key="6">
    <source>
        <dbReference type="RefSeq" id="XP_016506898.1"/>
    </source>
</evidence>
<evidence type="ECO:0000256" key="4">
    <source>
        <dbReference type="ARBA" id="ARBA00023242"/>
    </source>
</evidence>
<evidence type="ECO:0000256" key="1">
    <source>
        <dbReference type="ARBA" id="ARBA00004123"/>
    </source>
</evidence>
<keyword evidence="3" id="KW-0090">Biological rhythms</keyword>
<dbReference type="RefSeq" id="XP_016506898.1">
    <property type="nucleotide sequence ID" value="XM_016651412.1"/>
</dbReference>
<dbReference type="KEGG" id="nta:107824611"/>
<dbReference type="InterPro" id="IPR009741">
    <property type="entry name" value="EARLY_FLOWERING_4_dom"/>
</dbReference>
<dbReference type="InterPro" id="IPR040462">
    <property type="entry name" value="EARLY_FLOWERING_4"/>
</dbReference>
<dbReference type="PANTHER" id="PTHR33469:SF40">
    <property type="entry name" value="PROTEIN EARLY FLOWERING 4-LIKE"/>
    <property type="match status" value="1"/>
</dbReference>
<accession>A0A1S4D0Q4</accession>
<proteinExistence type="inferred from homology"/>
<gene>
    <name evidence="6" type="primary">LOC107824611</name>
</gene>
<protein>
    <submittedName>
        <fullName evidence="6">Protein EARLY FLOWERING 4-like</fullName>
    </submittedName>
</protein>
<dbReference type="Pfam" id="PF07011">
    <property type="entry name" value="Elf4"/>
    <property type="match status" value="1"/>
</dbReference>
<dbReference type="OMA" id="NIVNQRW"/>
<dbReference type="STRING" id="4097.A0A1S4D0Q4"/>
<dbReference type="GO" id="GO:0009649">
    <property type="term" value="P:entrainment of circadian clock"/>
    <property type="evidence" value="ECO:0000318"/>
    <property type="project" value="GO_Central"/>
</dbReference>
<sequence length="129" mass="14731">MAVNSIIDATSQALTKLSDISKHRLNVDEFNDVKEEEYDTEAWETLGKCFPEVQSVLGRNRILIQQVNENHQSMLPDNLAKNVALIRDINHNISCLYSDLSVNFCNIVHQRRALDSLESKNYNGKAERL</sequence>
<dbReference type="AlphaFoldDB" id="A0A1S4D0Q4"/>
<dbReference type="PaxDb" id="4097-A0A1S4D0Q4"/>
<dbReference type="OrthoDB" id="1895690at2759"/>
<dbReference type="GO" id="GO:0042753">
    <property type="term" value="P:positive regulation of circadian rhythm"/>
    <property type="evidence" value="ECO:0007669"/>
    <property type="project" value="InterPro"/>
</dbReference>
<keyword evidence="4" id="KW-0539">Nucleus</keyword>
<comment type="similarity">
    <text evidence="2">Belongs to the EARLY FLOWERING 4 family.</text>
</comment>
<name>A0A1S4D0Q4_TOBAC</name>
<organism evidence="6">
    <name type="scientific">Nicotiana tabacum</name>
    <name type="common">Common tobacco</name>
    <dbReference type="NCBI Taxonomy" id="4097"/>
    <lineage>
        <taxon>Eukaryota</taxon>
        <taxon>Viridiplantae</taxon>
        <taxon>Streptophyta</taxon>
        <taxon>Embryophyta</taxon>
        <taxon>Tracheophyta</taxon>
        <taxon>Spermatophyta</taxon>
        <taxon>Magnoliopsida</taxon>
        <taxon>eudicotyledons</taxon>
        <taxon>Gunneridae</taxon>
        <taxon>Pentapetalae</taxon>
        <taxon>asterids</taxon>
        <taxon>lamiids</taxon>
        <taxon>Solanales</taxon>
        <taxon>Solanaceae</taxon>
        <taxon>Nicotianoideae</taxon>
        <taxon>Nicotianeae</taxon>
        <taxon>Nicotiana</taxon>
    </lineage>
</organism>
<evidence type="ECO:0000256" key="3">
    <source>
        <dbReference type="ARBA" id="ARBA00023108"/>
    </source>
</evidence>
<evidence type="ECO:0000259" key="5">
    <source>
        <dbReference type="Pfam" id="PF07011"/>
    </source>
</evidence>